<dbReference type="FunFam" id="3.30.559.10:FF:000008">
    <property type="entry name" value="Tryptamine hydroxycinnamoyl transferase"/>
    <property type="match status" value="1"/>
</dbReference>
<keyword evidence="5" id="KW-1185">Reference proteome</keyword>
<dbReference type="Gene3D" id="3.30.559.10">
    <property type="entry name" value="Chloramphenicol acetyltransferase-like domain"/>
    <property type="match status" value="2"/>
</dbReference>
<dbReference type="PANTHER" id="PTHR31642">
    <property type="entry name" value="TRICHOTHECENE 3-O-ACETYLTRANSFERASE"/>
    <property type="match status" value="1"/>
</dbReference>
<dbReference type="Pfam" id="PF02458">
    <property type="entry name" value="Transferase"/>
    <property type="match status" value="1"/>
</dbReference>
<keyword evidence="3 4" id="KW-0012">Acyltransferase</keyword>
<dbReference type="Proteomes" id="UP000008311">
    <property type="component" value="Unassembled WGS sequence"/>
</dbReference>
<name>B9STU4_RICCO</name>
<dbReference type="EC" id="2.3.1.144" evidence="4"/>
<keyword evidence="2 4" id="KW-0808">Transferase</keyword>
<dbReference type="PANTHER" id="PTHR31642:SF158">
    <property type="entry name" value="N-BENZOYLTRANSFERASE PROTEIN, PUTATIVE-RELATED"/>
    <property type="match status" value="1"/>
</dbReference>
<sequence length="425" mass="47356">MEDTPSEHIWLSNLDLLQSRSHLPSAYLYKPNGSSGFFETKVLKEALSKVLVPFYPVAGRLGKDEKGRLEIHCSSDKGVLFTEAEADSAMDELGDFLRDDVLRFLVPKVDYSNAIDSYPLLVLQVTTFTCGGVSLGVGWHHTLADGYSALHFTMSWSSISRGLPISIPPFHDRTVLRCRDPPAPVFPHIEYDEPPALYISPQDQKENQLGSSNYLETLKITADQLETLKAKVKSKDDKTKYSTYEILTAHIWRCACKARGLSDDQETKLYISVDGRTRFSPPLPSGFFGNVVFHATPIALCGEVASEPLVDTAGRVNKTIKRMDDEYLRSAIDYLEEIGDPTRVSERVMKTGGKCPNLKIVSWARMPFLEAHDFGWGKPISMRAANPSEGKGHIISCPSGDENLVLAICLGTHQMPAFKKLFYEF</sequence>
<dbReference type="STRING" id="3988.B9STU4"/>
<evidence type="ECO:0000256" key="3">
    <source>
        <dbReference type="ARBA" id="ARBA00023315"/>
    </source>
</evidence>
<dbReference type="GO" id="GO:0047672">
    <property type="term" value="F:anthranilate N-benzoyltransferase activity"/>
    <property type="evidence" value="ECO:0007669"/>
    <property type="project" value="UniProtKB-EC"/>
</dbReference>
<evidence type="ECO:0000256" key="2">
    <source>
        <dbReference type="ARBA" id="ARBA00022679"/>
    </source>
</evidence>
<proteinExistence type="inferred from homology"/>
<dbReference type="AlphaFoldDB" id="B9STU4"/>
<dbReference type="GO" id="GO:0016747">
    <property type="term" value="F:acyltransferase activity, transferring groups other than amino-acyl groups"/>
    <property type="evidence" value="ECO:0000318"/>
    <property type="project" value="GO_Central"/>
</dbReference>
<dbReference type="EMBL" id="EQ974134">
    <property type="protein sequence ID" value="EEF33009.1"/>
    <property type="molecule type" value="Genomic_DNA"/>
</dbReference>
<evidence type="ECO:0000313" key="5">
    <source>
        <dbReference type="Proteomes" id="UP000008311"/>
    </source>
</evidence>
<evidence type="ECO:0000313" key="4">
    <source>
        <dbReference type="EMBL" id="EEF33009.1"/>
    </source>
</evidence>
<dbReference type="InterPro" id="IPR050317">
    <property type="entry name" value="Plant_Fungal_Acyltransferase"/>
</dbReference>
<comment type="similarity">
    <text evidence="1">Belongs to the plant acyltransferase family.</text>
</comment>
<dbReference type="eggNOG" id="ENOG502QTJX">
    <property type="taxonomic scope" value="Eukaryota"/>
</dbReference>
<organism evidence="4 5">
    <name type="scientific">Ricinus communis</name>
    <name type="common">Castor bean</name>
    <dbReference type="NCBI Taxonomy" id="3988"/>
    <lineage>
        <taxon>Eukaryota</taxon>
        <taxon>Viridiplantae</taxon>
        <taxon>Streptophyta</taxon>
        <taxon>Embryophyta</taxon>
        <taxon>Tracheophyta</taxon>
        <taxon>Spermatophyta</taxon>
        <taxon>Magnoliopsida</taxon>
        <taxon>eudicotyledons</taxon>
        <taxon>Gunneridae</taxon>
        <taxon>Pentapetalae</taxon>
        <taxon>rosids</taxon>
        <taxon>fabids</taxon>
        <taxon>Malpighiales</taxon>
        <taxon>Euphorbiaceae</taxon>
        <taxon>Acalyphoideae</taxon>
        <taxon>Acalypheae</taxon>
        <taxon>Ricinus</taxon>
    </lineage>
</organism>
<dbReference type="InParanoid" id="B9STU4"/>
<evidence type="ECO:0000256" key="1">
    <source>
        <dbReference type="ARBA" id="ARBA00009861"/>
    </source>
</evidence>
<reference evidence="5" key="1">
    <citation type="journal article" date="2010" name="Nat. Biotechnol.">
        <title>Draft genome sequence of the oilseed species Ricinus communis.</title>
        <authorList>
            <person name="Chan A.P."/>
            <person name="Crabtree J."/>
            <person name="Zhao Q."/>
            <person name="Lorenzi H."/>
            <person name="Orvis J."/>
            <person name="Puiu D."/>
            <person name="Melake-Berhan A."/>
            <person name="Jones K.M."/>
            <person name="Redman J."/>
            <person name="Chen G."/>
            <person name="Cahoon E.B."/>
            <person name="Gedil M."/>
            <person name="Stanke M."/>
            <person name="Haas B.J."/>
            <person name="Wortman J.R."/>
            <person name="Fraser-Liggett C.M."/>
            <person name="Ravel J."/>
            <person name="Rabinowicz P.D."/>
        </authorList>
    </citation>
    <scope>NUCLEOTIDE SEQUENCE [LARGE SCALE GENOMIC DNA]</scope>
    <source>
        <strain evidence="5">cv. Hale</strain>
    </source>
</reference>
<gene>
    <name evidence="4" type="ORF">RCOM_0624130</name>
</gene>
<accession>B9STU4</accession>
<dbReference type="InterPro" id="IPR023213">
    <property type="entry name" value="CAT-like_dom_sf"/>
</dbReference>
<dbReference type="SMR" id="B9STU4"/>
<protein>
    <submittedName>
        <fullName evidence="4">Anthranilate N-benzoyltransferase protein, putative</fullName>
        <ecNumber evidence="4">2.3.1.144</ecNumber>
    </submittedName>
</protein>